<dbReference type="CDD" id="cd01650">
    <property type="entry name" value="RT_nLTR_like"/>
    <property type="match status" value="1"/>
</dbReference>
<dbReference type="GO" id="GO:0004523">
    <property type="term" value="F:RNA-DNA hybrid ribonuclease activity"/>
    <property type="evidence" value="ECO:0007669"/>
    <property type="project" value="InterPro"/>
</dbReference>
<gene>
    <name evidence="3" type="ORF">QYE76_060155</name>
</gene>
<dbReference type="PANTHER" id="PTHR33116">
    <property type="entry name" value="REVERSE TRANSCRIPTASE ZINC-BINDING DOMAIN-CONTAINING PROTEIN-RELATED-RELATED"/>
    <property type="match status" value="1"/>
</dbReference>
<accession>A0AAD8W540</accession>
<organism evidence="3 4">
    <name type="scientific">Lolium multiflorum</name>
    <name type="common">Italian ryegrass</name>
    <name type="synonym">Lolium perenne subsp. multiflorum</name>
    <dbReference type="NCBI Taxonomy" id="4521"/>
    <lineage>
        <taxon>Eukaryota</taxon>
        <taxon>Viridiplantae</taxon>
        <taxon>Streptophyta</taxon>
        <taxon>Embryophyta</taxon>
        <taxon>Tracheophyta</taxon>
        <taxon>Spermatophyta</taxon>
        <taxon>Magnoliopsida</taxon>
        <taxon>Liliopsida</taxon>
        <taxon>Poales</taxon>
        <taxon>Poaceae</taxon>
        <taxon>BOP clade</taxon>
        <taxon>Pooideae</taxon>
        <taxon>Poodae</taxon>
        <taxon>Poeae</taxon>
        <taxon>Poeae Chloroplast Group 2 (Poeae type)</taxon>
        <taxon>Loliodinae</taxon>
        <taxon>Loliinae</taxon>
        <taxon>Lolium</taxon>
    </lineage>
</organism>
<dbReference type="InterPro" id="IPR002156">
    <property type="entry name" value="RNaseH_domain"/>
</dbReference>
<evidence type="ECO:0000259" key="2">
    <source>
        <dbReference type="PROSITE" id="PS50878"/>
    </source>
</evidence>
<comment type="caution">
    <text evidence="3">The sequence shown here is derived from an EMBL/GenBank/DDBJ whole genome shotgun (WGS) entry which is preliminary data.</text>
</comment>
<dbReference type="Pfam" id="PF13966">
    <property type="entry name" value="zf-RVT"/>
    <property type="match status" value="1"/>
</dbReference>
<dbReference type="Proteomes" id="UP001231189">
    <property type="component" value="Unassembled WGS sequence"/>
</dbReference>
<evidence type="ECO:0000256" key="1">
    <source>
        <dbReference type="SAM" id="MobiDB-lite"/>
    </source>
</evidence>
<name>A0AAD8W540_LOLMU</name>
<dbReference type="SUPFAM" id="SSF53098">
    <property type="entry name" value="Ribonuclease H-like"/>
    <property type="match status" value="1"/>
</dbReference>
<dbReference type="EMBL" id="JAUUTY010000004">
    <property type="protein sequence ID" value="KAK1642350.1"/>
    <property type="molecule type" value="Genomic_DNA"/>
</dbReference>
<dbReference type="PANTHER" id="PTHR33116:SF86">
    <property type="entry name" value="REVERSE TRANSCRIPTASE DOMAIN-CONTAINING PROTEIN"/>
    <property type="match status" value="1"/>
</dbReference>
<dbReference type="InterPro" id="IPR044730">
    <property type="entry name" value="RNase_H-like_dom_plant"/>
</dbReference>
<keyword evidence="4" id="KW-1185">Reference proteome</keyword>
<dbReference type="Pfam" id="PF00078">
    <property type="entry name" value="RVT_1"/>
    <property type="match status" value="1"/>
</dbReference>
<feature type="compositionally biased region" description="Basic and acidic residues" evidence="1">
    <location>
        <begin position="76"/>
        <end position="90"/>
    </location>
</feature>
<dbReference type="InterPro" id="IPR000477">
    <property type="entry name" value="RT_dom"/>
</dbReference>
<sequence length="1261" mass="143604">MWLRAPDYREVLEKAWTDGSDGSRSLQSTWSNLNNVATSLKDWSRATFGSVRKKIRQLEGRLRDIREQQLSDQSVQEEKQHLENSESEAFRKERDELEEIFRRQPILKHDLPVEDLGTTPKEDPVFDLKPLPDNLKYAHIDDKKIYPVIISSKLSEIEEERLLEILKKHRGAIGYTLDDLKGISPSICQHAINMEEDAKPVVEHQRRLIPKMKEVLVGGELQIKDVQGPKGEGSLEDRMEKLEQEVFNYKKMAEREVDIFHKIVCELIDGHKKETAKLWDDIFSLHDTTNKLQAQLYDVHNQNFLDAIPSKVTSAMNDDLCKAYTDEEIGAALFQMGPTKAPGPDGFPTLFYQTHWEFFKEEICDAVRVFISGGEVPVGFCDSVIVLIPKVAKPKDLKNFRPISLCNVIYKIASKVLANRLKVILPMIISEHQSAFVPGRLITNNALIAFECLHTIRQQDNKRPFFAFKIDMMKAYDRVEWDYLHGCLSKLGFAPSWIQSVMRCVMCVRYAVRVNGELTEPVVPSRGIRQGDPISPYLFLLCTEGLSCLLQQREDRGELYGIKNGRLVPPISHLLFADDSIFFARSDCRSVAALKNTLKLYCDGSGQKINLDKSSVFFGNHCSDVIKNRVKEALGVQSEILNDFYLGMPTSVGRSPTATFNFLYDMIWKRINGVTDRPMSRAGKETFLKAVIQAIPTYVMSCFQIPVSTCDKMKSSIANQWWGVEDGKKKLHWRSWSWLSTPKSLGGMGFRDLMLFNQAMLGRQGWRLLTEPTSLCARVLKGRYFPDTDFWHATKPRSSSYTWRSILFGREILLNGAQWGIGDGRSVKIISDHWIPERPPYMLQPLKPIPNEATVCCLMDDQTCQWIPETVYAFFDRETADLIMQIQISKHGGEDFVRWPHTRNGINSVRSAYNMVRSNKFFLSRSKRGGGMSSAAVNEEKQWKMIWKINAPGKMKIHLWRLAHDCLPTGVQLCRKHVPTSDLCIFCWRVEDVAHAHLYCQFAKEVWRLVRLSLGVQIACHDFMSPKFWLFDYLSKATELEATTLAVGCWHVWDAMNDARNNNSEPHPQNTSVKIIAYIQMIVQHCYKSKPGTRRESSKLQKWTPPPPGEVLVNVDAALFPERRGMAMGAVLRDCSGNCLAAASEPLVGFTHPELAQALALRRAMEITRERGYDRVIFASDCLSLIQRILSADPDRSPVGSVVLDIKGLVECFNSATFRHVNRSLNEAAHILARTCDVSSQGFISSLLPECIRKTLCIDVM</sequence>
<evidence type="ECO:0000313" key="4">
    <source>
        <dbReference type="Proteomes" id="UP001231189"/>
    </source>
</evidence>
<dbReference type="InterPro" id="IPR026960">
    <property type="entry name" value="RVT-Znf"/>
</dbReference>
<dbReference type="InterPro" id="IPR043502">
    <property type="entry name" value="DNA/RNA_pol_sf"/>
</dbReference>
<feature type="region of interest" description="Disordered" evidence="1">
    <location>
        <begin position="69"/>
        <end position="90"/>
    </location>
</feature>
<dbReference type="InterPro" id="IPR012337">
    <property type="entry name" value="RNaseH-like_sf"/>
</dbReference>
<dbReference type="PROSITE" id="PS50878">
    <property type="entry name" value="RT_POL"/>
    <property type="match status" value="1"/>
</dbReference>
<evidence type="ECO:0000313" key="3">
    <source>
        <dbReference type="EMBL" id="KAK1642350.1"/>
    </source>
</evidence>
<dbReference type="CDD" id="cd06222">
    <property type="entry name" value="RNase_H_like"/>
    <property type="match status" value="1"/>
</dbReference>
<dbReference type="Pfam" id="PF13456">
    <property type="entry name" value="RVT_3"/>
    <property type="match status" value="1"/>
</dbReference>
<feature type="domain" description="Reverse transcriptase" evidence="2">
    <location>
        <begin position="369"/>
        <end position="638"/>
    </location>
</feature>
<dbReference type="GO" id="GO:0003676">
    <property type="term" value="F:nucleic acid binding"/>
    <property type="evidence" value="ECO:0007669"/>
    <property type="project" value="InterPro"/>
</dbReference>
<protein>
    <recommendedName>
        <fullName evidence="2">Reverse transcriptase domain-containing protein</fullName>
    </recommendedName>
</protein>
<dbReference type="InterPro" id="IPR036397">
    <property type="entry name" value="RNaseH_sf"/>
</dbReference>
<dbReference type="SUPFAM" id="SSF56672">
    <property type="entry name" value="DNA/RNA polymerases"/>
    <property type="match status" value="1"/>
</dbReference>
<dbReference type="AlphaFoldDB" id="A0AAD8W540"/>
<proteinExistence type="predicted"/>
<dbReference type="Gene3D" id="3.30.420.10">
    <property type="entry name" value="Ribonuclease H-like superfamily/Ribonuclease H"/>
    <property type="match status" value="1"/>
</dbReference>
<reference evidence="3" key="1">
    <citation type="submission" date="2023-07" db="EMBL/GenBank/DDBJ databases">
        <title>A chromosome-level genome assembly of Lolium multiflorum.</title>
        <authorList>
            <person name="Chen Y."/>
            <person name="Copetti D."/>
            <person name="Kolliker R."/>
            <person name="Studer B."/>
        </authorList>
    </citation>
    <scope>NUCLEOTIDE SEQUENCE</scope>
    <source>
        <strain evidence="3">02402/16</strain>
        <tissue evidence="3">Leaf</tissue>
    </source>
</reference>